<name>A0ABU5K7V4_9ACTN</name>
<sequence>MSLGNNSPQSRPDPEVPPTDMRKMALAGVLLAIPIVVLLWVPHYAKVEPTLFGFPFFFWYQFLWVFLCSAMTYAAFRLTLSARGKTSHKAGEDR</sequence>
<feature type="region of interest" description="Disordered" evidence="1">
    <location>
        <begin position="1"/>
        <end position="20"/>
    </location>
</feature>
<dbReference type="InterPro" id="IPR021741">
    <property type="entry name" value="DUF3311"/>
</dbReference>
<comment type="caution">
    <text evidence="3">The sequence shown here is derived from an EMBL/GenBank/DDBJ whole genome shotgun (WGS) entry which is preliminary data.</text>
</comment>
<proteinExistence type="predicted"/>
<keyword evidence="2" id="KW-0812">Transmembrane</keyword>
<keyword evidence="2" id="KW-0472">Membrane</keyword>
<protein>
    <submittedName>
        <fullName evidence="3">DUF3311 domain-containing protein</fullName>
    </submittedName>
</protein>
<dbReference type="Proteomes" id="UP001291999">
    <property type="component" value="Unassembled WGS sequence"/>
</dbReference>
<keyword evidence="2" id="KW-1133">Transmembrane helix</keyword>
<accession>A0ABU5K7V4</accession>
<dbReference type="Pfam" id="PF11755">
    <property type="entry name" value="DUF3311"/>
    <property type="match status" value="1"/>
</dbReference>
<gene>
    <name evidence="3" type="ORF">SFC79_04035</name>
</gene>
<keyword evidence="4" id="KW-1185">Reference proteome</keyword>
<reference evidence="3 4" key="1">
    <citation type="submission" date="2023-11" db="EMBL/GenBank/DDBJ databases">
        <title>Novel species in genus Nocardioides.</title>
        <authorList>
            <person name="Zhou H."/>
        </authorList>
    </citation>
    <scope>NUCLEOTIDE SEQUENCE [LARGE SCALE GENOMIC DNA]</scope>
    <source>
        <strain evidence="3 4">S-58</strain>
    </source>
</reference>
<dbReference type="RefSeq" id="WP_253943021.1">
    <property type="nucleotide sequence ID" value="NZ_CP141058.1"/>
</dbReference>
<feature type="compositionally biased region" description="Polar residues" evidence="1">
    <location>
        <begin position="1"/>
        <end position="10"/>
    </location>
</feature>
<evidence type="ECO:0000256" key="2">
    <source>
        <dbReference type="SAM" id="Phobius"/>
    </source>
</evidence>
<organism evidence="3 4">
    <name type="scientific">Nocardioides renjunii</name>
    <dbReference type="NCBI Taxonomy" id="3095075"/>
    <lineage>
        <taxon>Bacteria</taxon>
        <taxon>Bacillati</taxon>
        <taxon>Actinomycetota</taxon>
        <taxon>Actinomycetes</taxon>
        <taxon>Propionibacteriales</taxon>
        <taxon>Nocardioidaceae</taxon>
        <taxon>Nocardioides</taxon>
    </lineage>
</organism>
<feature type="transmembrane region" description="Helical" evidence="2">
    <location>
        <begin position="24"/>
        <end position="45"/>
    </location>
</feature>
<evidence type="ECO:0000256" key="1">
    <source>
        <dbReference type="SAM" id="MobiDB-lite"/>
    </source>
</evidence>
<evidence type="ECO:0000313" key="3">
    <source>
        <dbReference type="EMBL" id="MDZ5660923.1"/>
    </source>
</evidence>
<evidence type="ECO:0000313" key="4">
    <source>
        <dbReference type="Proteomes" id="UP001291999"/>
    </source>
</evidence>
<dbReference type="EMBL" id="JAXQPW010000001">
    <property type="protein sequence ID" value="MDZ5660923.1"/>
    <property type="molecule type" value="Genomic_DNA"/>
</dbReference>
<feature type="transmembrane region" description="Helical" evidence="2">
    <location>
        <begin position="57"/>
        <end position="76"/>
    </location>
</feature>